<dbReference type="AlphaFoldDB" id="J9FEI2"/>
<accession>J9FEI2</accession>
<proteinExistence type="predicted"/>
<comment type="caution">
    <text evidence="1">The sequence shown here is derived from an EMBL/GenBank/DDBJ whole genome shotgun (WGS) entry which is preliminary data.</text>
</comment>
<protein>
    <submittedName>
        <fullName evidence="1">Uncharacterized protein</fullName>
    </submittedName>
</protein>
<evidence type="ECO:0000313" key="1">
    <source>
        <dbReference type="EMBL" id="EJW92823.1"/>
    </source>
</evidence>
<sequence length="35" mass="4570">MILRFLFRNAYSCMRVRRVRSRSRRSRRFRRPARR</sequence>
<organism evidence="1">
    <name type="scientific">gut metagenome</name>
    <dbReference type="NCBI Taxonomy" id="749906"/>
    <lineage>
        <taxon>unclassified sequences</taxon>
        <taxon>metagenomes</taxon>
        <taxon>organismal metagenomes</taxon>
    </lineage>
</organism>
<reference evidence="1" key="1">
    <citation type="journal article" date="2012" name="PLoS ONE">
        <title>Gene sets for utilization of primary and secondary nutrition supplies in the distal gut of endangered iberian lynx.</title>
        <authorList>
            <person name="Alcaide M."/>
            <person name="Messina E."/>
            <person name="Richter M."/>
            <person name="Bargiela R."/>
            <person name="Peplies J."/>
            <person name="Huws S.A."/>
            <person name="Newbold C.J."/>
            <person name="Golyshin P.N."/>
            <person name="Simon M.A."/>
            <person name="Lopez G."/>
            <person name="Yakimov M.M."/>
            <person name="Ferrer M."/>
        </authorList>
    </citation>
    <scope>NUCLEOTIDE SEQUENCE</scope>
</reference>
<gene>
    <name evidence="1" type="ORF">EVA_19070</name>
</gene>
<dbReference type="EMBL" id="AMCI01007320">
    <property type="protein sequence ID" value="EJW92823.1"/>
    <property type="molecule type" value="Genomic_DNA"/>
</dbReference>
<name>J9FEI2_9ZZZZ</name>